<dbReference type="GO" id="GO:0004363">
    <property type="term" value="F:glutathione synthase activity"/>
    <property type="evidence" value="ECO:0007669"/>
    <property type="project" value="UniProtKB-UniRule"/>
</dbReference>
<keyword evidence="19" id="KW-1185">Reference proteome</keyword>
<evidence type="ECO:0000256" key="3">
    <source>
        <dbReference type="ARBA" id="ARBA00011738"/>
    </source>
</evidence>
<feature type="binding site" evidence="16">
    <location>
        <position position="455"/>
    </location>
    <ligand>
        <name>substrate</name>
    </ligand>
</feature>
<evidence type="ECO:0000256" key="12">
    <source>
        <dbReference type="ARBA" id="ARBA00048871"/>
    </source>
</evidence>
<dbReference type="NCBIfam" id="TIGR01986">
    <property type="entry name" value="glut_syn_euk"/>
    <property type="match status" value="1"/>
</dbReference>
<feature type="binding site" evidence="16">
    <location>
        <position position="145"/>
    </location>
    <ligand>
        <name>ATP</name>
        <dbReference type="ChEBI" id="CHEBI:30616"/>
    </ligand>
</feature>
<comment type="catalytic activity">
    <reaction evidence="13">
        <text>gamma-L-glutamyl-(2S)-2-aminobutanoate + glycine + ATP = ophthalmate + ADP + phosphate + H(+)</text>
        <dbReference type="Rhea" id="RHEA:72075"/>
        <dbReference type="ChEBI" id="CHEBI:15378"/>
        <dbReference type="ChEBI" id="CHEBI:30616"/>
        <dbReference type="ChEBI" id="CHEBI:43474"/>
        <dbReference type="ChEBI" id="CHEBI:57305"/>
        <dbReference type="ChEBI" id="CHEBI:189406"/>
        <dbReference type="ChEBI" id="CHEBI:189750"/>
        <dbReference type="ChEBI" id="CHEBI:456216"/>
    </reaction>
    <physiologicalReaction direction="left-to-right" evidence="13">
        <dbReference type="Rhea" id="RHEA:72076"/>
    </physiologicalReaction>
</comment>
<dbReference type="FunFam" id="3.40.50.1760:FF:000001">
    <property type="entry name" value="Glutathione synthetase"/>
    <property type="match status" value="1"/>
</dbReference>
<evidence type="ECO:0000256" key="9">
    <source>
        <dbReference type="ARBA" id="ARBA00022741"/>
    </source>
</evidence>
<dbReference type="InterPro" id="IPR014042">
    <property type="entry name" value="Glutathione_synthase_a-hlx"/>
</dbReference>
<feature type="binding site" evidence="16">
    <location>
        <position position="430"/>
    </location>
    <ligand>
        <name>ATP</name>
        <dbReference type="ChEBI" id="CHEBI:30616"/>
    </ligand>
</feature>
<dbReference type="RefSeq" id="XP_015601404.1">
    <property type="nucleotide sequence ID" value="XM_015745918.2"/>
</dbReference>
<dbReference type="PANTHER" id="PTHR11130:SF0">
    <property type="entry name" value="GLUTATHIONE SYNTHETASE"/>
    <property type="match status" value="1"/>
</dbReference>
<dbReference type="InterPro" id="IPR016185">
    <property type="entry name" value="PreATP-grasp_dom_sf"/>
</dbReference>
<dbReference type="EC" id="6.3.2.3" evidence="4 15"/>
<evidence type="ECO:0000256" key="6">
    <source>
        <dbReference type="ARBA" id="ARBA00022598"/>
    </source>
</evidence>
<dbReference type="Gene3D" id="1.10.1080.10">
    <property type="entry name" value="Glutathione Synthetase, Chain A, domain 3"/>
    <property type="match status" value="1"/>
</dbReference>
<feature type="binding site" evidence="16">
    <location>
        <position position="128"/>
    </location>
    <ligand>
        <name>substrate</name>
    </ligand>
</feature>
<feature type="binding site" evidence="16">
    <location>
        <position position="378"/>
    </location>
    <ligand>
        <name>ATP</name>
        <dbReference type="ChEBI" id="CHEBI:30616"/>
    </ligand>
</feature>
<feature type="binding site" evidence="16">
    <location>
        <position position="463"/>
    </location>
    <ligand>
        <name>ATP</name>
        <dbReference type="ChEBI" id="CHEBI:30616"/>
    </ligand>
</feature>
<feature type="binding site" evidence="17">
    <location>
        <position position="147"/>
    </location>
    <ligand>
        <name>Mg(2+)</name>
        <dbReference type="ChEBI" id="CHEBI:18420"/>
    </ligand>
</feature>
<accession>A0AAJ7C3Z6</accession>
<comment type="pathway">
    <text evidence="1 15">Sulfur metabolism; glutathione biosynthesis; glutathione from L-cysteine and L-glutamate: step 2/2.</text>
</comment>
<reference evidence="20 21" key="1">
    <citation type="submission" date="2025-04" db="UniProtKB">
        <authorList>
            <consortium name="RefSeq"/>
        </authorList>
    </citation>
    <scope>IDENTIFICATION</scope>
</reference>
<dbReference type="AlphaFoldDB" id="A0AAJ7C3Z6"/>
<evidence type="ECO:0000256" key="2">
    <source>
        <dbReference type="ARBA" id="ARBA00010385"/>
    </source>
</evidence>
<dbReference type="Pfam" id="PF03917">
    <property type="entry name" value="GSH_synth_ATP"/>
    <property type="match status" value="1"/>
</dbReference>
<dbReference type="InterPro" id="IPR005615">
    <property type="entry name" value="Glutathione_synthase"/>
</dbReference>
<dbReference type="Proteomes" id="UP000694920">
    <property type="component" value="Unplaced"/>
</dbReference>
<evidence type="ECO:0000256" key="17">
    <source>
        <dbReference type="PIRSR" id="PIRSR001558-2"/>
    </source>
</evidence>
<dbReference type="SUPFAM" id="SSF56059">
    <property type="entry name" value="Glutathione synthetase ATP-binding domain-like"/>
    <property type="match status" value="1"/>
</dbReference>
<keyword evidence="8 15" id="KW-0479">Metal-binding</keyword>
<feature type="binding site" evidence="16">
    <location>
        <begin position="401"/>
        <end position="404"/>
    </location>
    <ligand>
        <name>ATP</name>
        <dbReference type="ChEBI" id="CHEBI:30616"/>
    </ligand>
</feature>
<dbReference type="KEGG" id="ccin:107270685"/>
<sequence>MHSSCLQYCIDLPLEKEVLTETVEKAKDWALMHGISMRSKEHFTKDNVQIAPFLLLPTSFPKQEFEKAIQVQKILNKLMHIVAHDYDFLKKTLASTIAVDEFSAKLFHIYETVHAEGLAQDISIGLLRSDYMLHGIEDSKIKQIELNTIASSFAGIATRVTQFHRYILTELEHSDKLINVPENNAVSGLCAGLIEAWKLYNNEKAVILFVVENVTHNICDQRFHEFEIRRQNPKIRIIRKNLTEIISQAQLGPDKELIIGNNVISVVYFRSGYTPNDYPTEREWSARLLIERSRAMKCPTIHYHLAGTKKVQQALAQPGALDHFIKDGSIARQVQEIFTGLYSLDFNEYGDQAIDMALAEPRKFVLKPQREGGGNNVYDENIRTQLNSMKESKERTAWILMDRIYPPLQKNYIIRPGDMNNCEVQDFTCELGIYGIIIGNAKEIKVNKQVGHVLRTKPATATEGGVVMGIGALDSPYLVI</sequence>
<evidence type="ECO:0000256" key="8">
    <source>
        <dbReference type="ARBA" id="ARBA00022723"/>
    </source>
</evidence>
<protein>
    <recommendedName>
        <fullName evidence="5 15">Glutathione synthetase</fullName>
        <shortName evidence="15">GSH-S</shortName>
        <ecNumber evidence="4 15">6.3.2.3</ecNumber>
    </recommendedName>
</protein>
<evidence type="ECO:0000313" key="19">
    <source>
        <dbReference type="Proteomes" id="UP000694920"/>
    </source>
</evidence>
<evidence type="ECO:0000256" key="1">
    <source>
        <dbReference type="ARBA" id="ARBA00004965"/>
    </source>
</evidence>
<dbReference type="Gene3D" id="3.30.1490.80">
    <property type="match status" value="1"/>
</dbReference>
<evidence type="ECO:0000256" key="14">
    <source>
        <dbReference type="ARBA" id="ARBA00059746"/>
    </source>
</evidence>
<dbReference type="Gene3D" id="3.30.1490.50">
    <property type="match status" value="1"/>
</dbReference>
<evidence type="ECO:0000256" key="4">
    <source>
        <dbReference type="ARBA" id="ARBA00012214"/>
    </source>
</evidence>
<keyword evidence="9 15" id="KW-0547">Nucleotide-binding</keyword>
<comment type="catalytic activity">
    <reaction evidence="12">
        <text>gamma-L-glutamyl-L-cysteine + glycine + ATP = glutathione + ADP + phosphate + H(+)</text>
        <dbReference type="Rhea" id="RHEA:13557"/>
        <dbReference type="ChEBI" id="CHEBI:15378"/>
        <dbReference type="ChEBI" id="CHEBI:30616"/>
        <dbReference type="ChEBI" id="CHEBI:43474"/>
        <dbReference type="ChEBI" id="CHEBI:57305"/>
        <dbReference type="ChEBI" id="CHEBI:57925"/>
        <dbReference type="ChEBI" id="CHEBI:58173"/>
        <dbReference type="ChEBI" id="CHEBI:456216"/>
        <dbReference type="EC" id="6.3.2.3"/>
    </reaction>
    <physiologicalReaction direction="left-to-right" evidence="12">
        <dbReference type="Rhea" id="RHEA:13558"/>
    </physiologicalReaction>
</comment>
<dbReference type="FunFam" id="3.30.1490.50:FF:000001">
    <property type="entry name" value="Glutathione synthetase"/>
    <property type="match status" value="1"/>
</dbReference>
<evidence type="ECO:0000313" key="21">
    <source>
        <dbReference type="RefSeq" id="XP_015601405.1"/>
    </source>
</evidence>
<comment type="subunit">
    <text evidence="3">Homodimer.</text>
</comment>
<dbReference type="RefSeq" id="XP_015601405.1">
    <property type="nucleotide sequence ID" value="XM_015745919.2"/>
</dbReference>
<dbReference type="Gene3D" id="3.40.50.1760">
    <property type="entry name" value="Glutathione synthase, substrate-binding domain superfamily, eukaryotic"/>
    <property type="match status" value="1"/>
</dbReference>
<evidence type="ECO:0000256" key="15">
    <source>
        <dbReference type="PIRNR" id="PIRNR001558"/>
    </source>
</evidence>
<evidence type="ECO:0000313" key="20">
    <source>
        <dbReference type="RefSeq" id="XP_015601404.1"/>
    </source>
</evidence>
<feature type="binding site" evidence="17">
    <location>
        <position position="145"/>
    </location>
    <ligand>
        <name>Mg(2+)</name>
        <dbReference type="ChEBI" id="CHEBI:18420"/>
    </ligand>
</feature>
<feature type="domain" description="Glutathione synthase substrate-binding" evidence="18">
    <location>
        <begin position="205"/>
        <end position="306"/>
    </location>
</feature>
<dbReference type="InterPro" id="IPR014049">
    <property type="entry name" value="Glutathione_synthase_N_euk"/>
</dbReference>
<dbReference type="Gene3D" id="3.30.470.20">
    <property type="entry name" value="ATP-grasp fold, B domain"/>
    <property type="match status" value="1"/>
</dbReference>
<organism evidence="19 20">
    <name type="scientific">Cephus cinctus</name>
    <name type="common">Wheat stem sawfly</name>
    <dbReference type="NCBI Taxonomy" id="211228"/>
    <lineage>
        <taxon>Eukaryota</taxon>
        <taxon>Metazoa</taxon>
        <taxon>Ecdysozoa</taxon>
        <taxon>Arthropoda</taxon>
        <taxon>Hexapoda</taxon>
        <taxon>Insecta</taxon>
        <taxon>Pterygota</taxon>
        <taxon>Neoptera</taxon>
        <taxon>Endopterygota</taxon>
        <taxon>Hymenoptera</taxon>
        <taxon>Cephoidea</taxon>
        <taxon>Cephidae</taxon>
        <taxon>Cephus</taxon>
    </lineage>
</organism>
<dbReference type="InterPro" id="IPR014709">
    <property type="entry name" value="Glutathione_synthase_C_euk"/>
</dbReference>
<feature type="binding site" evidence="16">
    <location>
        <position position="309"/>
    </location>
    <ligand>
        <name>ATP</name>
        <dbReference type="ChEBI" id="CHEBI:30616"/>
    </ligand>
</feature>
<feature type="binding site" evidence="17">
    <location>
        <position position="371"/>
    </location>
    <ligand>
        <name>Mg(2+)</name>
        <dbReference type="ChEBI" id="CHEBI:18420"/>
    </ligand>
</feature>
<dbReference type="SUPFAM" id="SSF52440">
    <property type="entry name" value="PreATP-grasp domain"/>
    <property type="match status" value="1"/>
</dbReference>
<dbReference type="InterPro" id="IPR004887">
    <property type="entry name" value="GSH_synth_subst-bd"/>
</dbReference>
<comment type="cofactor">
    <cofactor evidence="15 17">
        <name>Mg(2+)</name>
        <dbReference type="ChEBI" id="CHEBI:18420"/>
    </cofactor>
    <text evidence="15 17">Binds 1 Mg(2+) ion per subunit.</text>
</comment>
<comment type="function">
    <text evidence="14">Catalyzes the production of glutathione from gamma-glutamylcysteine and glycine in an ATP-dependent manner. Glutathione (gamma-glutamylcysteinylglycine, GSH) is the most abundant intracellular thiol in living aerobic cells and is required for numerous processes including the protection of cells against oxidative damage, amino acid transport, the detoxification of foreign compounds, the maintenance of protein sulfhydryl groups in a reduced state and acts as a cofactor for a number of enzymes. Participates in ophthalmate biosynthesis in hepatocytes.</text>
</comment>
<dbReference type="GO" id="GO:0005524">
    <property type="term" value="F:ATP binding"/>
    <property type="evidence" value="ECO:0007669"/>
    <property type="project" value="UniProtKB-UniRule"/>
</dbReference>
<keyword evidence="7 15" id="KW-0317">Glutathione biosynthesis</keyword>
<dbReference type="PIRSF" id="PIRSF001558">
    <property type="entry name" value="GSHase"/>
    <property type="match status" value="1"/>
</dbReference>
<evidence type="ECO:0000256" key="13">
    <source>
        <dbReference type="ARBA" id="ARBA00052123"/>
    </source>
</evidence>
<feature type="binding site" evidence="16">
    <location>
        <begin position="367"/>
        <end position="376"/>
    </location>
    <ligand>
        <name>ATP</name>
        <dbReference type="ChEBI" id="CHEBI:30616"/>
    </ligand>
</feature>
<dbReference type="Pfam" id="PF03199">
    <property type="entry name" value="GSH_synthase"/>
    <property type="match status" value="1"/>
</dbReference>
<dbReference type="InterPro" id="IPR037013">
    <property type="entry name" value="GSH-S_sub-bd_sf"/>
</dbReference>
<dbReference type="GeneID" id="107270685"/>
<keyword evidence="6 15" id="KW-0436">Ligase</keyword>
<evidence type="ECO:0000256" key="11">
    <source>
        <dbReference type="ARBA" id="ARBA00022842"/>
    </source>
</evidence>
<evidence type="ECO:0000259" key="18">
    <source>
        <dbReference type="Pfam" id="PF03199"/>
    </source>
</evidence>
<keyword evidence="11 15" id="KW-0460">Magnesium</keyword>
<evidence type="ECO:0000256" key="10">
    <source>
        <dbReference type="ARBA" id="ARBA00022840"/>
    </source>
</evidence>
<keyword evidence="10 15" id="KW-0067">ATP-binding</keyword>
<evidence type="ECO:0000256" key="5">
    <source>
        <dbReference type="ARBA" id="ARBA00020821"/>
    </source>
</evidence>
<evidence type="ECO:0000256" key="7">
    <source>
        <dbReference type="ARBA" id="ARBA00022684"/>
    </source>
</evidence>
<proteinExistence type="inferred from homology"/>
<feature type="binding site" evidence="16">
    <location>
        <position position="457"/>
    </location>
    <ligand>
        <name>ATP</name>
        <dbReference type="ChEBI" id="CHEBI:30616"/>
    </ligand>
</feature>
<feature type="binding site" evidence="16">
    <location>
        <position position="221"/>
    </location>
    <ligand>
        <name>substrate</name>
    </ligand>
</feature>
<dbReference type="GO" id="GO:0000287">
    <property type="term" value="F:magnesium ion binding"/>
    <property type="evidence" value="ECO:0007669"/>
    <property type="project" value="UniProtKB-UniRule"/>
</dbReference>
<evidence type="ECO:0000256" key="16">
    <source>
        <dbReference type="PIRSR" id="PIRSR001558-1"/>
    </source>
</evidence>
<dbReference type="GO" id="GO:0005829">
    <property type="term" value="C:cytosol"/>
    <property type="evidence" value="ECO:0007669"/>
    <property type="project" value="TreeGrafter"/>
</dbReference>
<gene>
    <name evidence="20 21" type="primary">LOC107270685</name>
</gene>
<dbReference type="GO" id="GO:0043295">
    <property type="term" value="F:glutathione binding"/>
    <property type="evidence" value="ECO:0007669"/>
    <property type="project" value="UniProtKB-UniRule"/>
</dbReference>
<name>A0AAJ7C3Z6_CEPCN</name>
<dbReference type="PANTHER" id="PTHR11130">
    <property type="entry name" value="GLUTATHIONE SYNTHETASE"/>
    <property type="match status" value="1"/>
</dbReference>
<comment type="similarity">
    <text evidence="2 15">Belongs to the eukaryotic GSH synthase family.</text>
</comment>